<dbReference type="Pfam" id="PF06808">
    <property type="entry name" value="DctM"/>
    <property type="match status" value="1"/>
</dbReference>
<dbReference type="EMBL" id="LAJF01000076">
    <property type="protein sequence ID" value="KKB84412.1"/>
    <property type="molecule type" value="Genomic_DNA"/>
</dbReference>
<comment type="similarity">
    <text evidence="7">Belongs to the TRAP transporter large permease family.</text>
</comment>
<feature type="transmembrane region" description="Helical" evidence="7">
    <location>
        <begin position="213"/>
        <end position="234"/>
    </location>
</feature>
<feature type="transmembrane region" description="Helical" evidence="7">
    <location>
        <begin position="277"/>
        <end position="297"/>
    </location>
</feature>
<reference evidence="10 12" key="2">
    <citation type="submission" date="2016-11" db="EMBL/GenBank/DDBJ databases">
        <authorList>
            <person name="Jaros S."/>
            <person name="Januszkiewicz K."/>
            <person name="Wedrychowicz H."/>
        </authorList>
    </citation>
    <scope>NUCLEOTIDE SEQUENCE [LARGE SCALE GENOMIC DNA]</scope>
    <source>
        <strain evidence="10 12">DSM 17137</strain>
    </source>
</reference>
<evidence type="ECO:0000256" key="2">
    <source>
        <dbReference type="ARBA" id="ARBA00022475"/>
    </source>
</evidence>
<evidence type="ECO:0000313" key="10">
    <source>
        <dbReference type="EMBL" id="SHF60994.1"/>
    </source>
</evidence>
<dbReference type="PIRSF" id="PIRSF006066">
    <property type="entry name" value="HI0050"/>
    <property type="match status" value="1"/>
</dbReference>
<dbReference type="Proteomes" id="UP000184533">
    <property type="component" value="Unassembled WGS sequence"/>
</dbReference>
<dbReference type="PATRIC" id="fig|1121477.3.peg.3267"/>
<feature type="transmembrane region" description="Helical" evidence="7">
    <location>
        <begin position="240"/>
        <end position="256"/>
    </location>
</feature>
<dbReference type="EMBL" id="FQVC01000010">
    <property type="protein sequence ID" value="SHF60994.1"/>
    <property type="molecule type" value="Genomic_DNA"/>
</dbReference>
<keyword evidence="11" id="KW-1185">Reference proteome</keyword>
<dbReference type="RefSeq" id="WP_046135295.1">
    <property type="nucleotide sequence ID" value="NZ_FQVC01000010.1"/>
</dbReference>
<dbReference type="PANTHER" id="PTHR33362:SF4">
    <property type="entry name" value="2,3-DIKETO-L-GULONATE TRAP TRANSPORTER LARGE PERMEASE PROTEIN YIAN"/>
    <property type="match status" value="1"/>
</dbReference>
<keyword evidence="3 7" id="KW-0997">Cell inner membrane</keyword>
<evidence type="ECO:0000256" key="5">
    <source>
        <dbReference type="ARBA" id="ARBA00022989"/>
    </source>
</evidence>
<evidence type="ECO:0000256" key="3">
    <source>
        <dbReference type="ARBA" id="ARBA00022519"/>
    </source>
</evidence>
<comment type="function">
    <text evidence="7">Part of the tripartite ATP-independent periplasmic (TRAP) transport system.</text>
</comment>
<dbReference type="InterPro" id="IPR004681">
    <property type="entry name" value="TRAP_DctM"/>
</dbReference>
<dbReference type="GO" id="GO:0005886">
    <property type="term" value="C:plasma membrane"/>
    <property type="evidence" value="ECO:0007669"/>
    <property type="project" value="UniProtKB-SubCell"/>
</dbReference>
<feature type="transmembrane region" description="Helical" evidence="7">
    <location>
        <begin position="356"/>
        <end position="381"/>
    </location>
</feature>
<keyword evidence="5 7" id="KW-1133">Transmembrane helix</keyword>
<dbReference type="InterPro" id="IPR010656">
    <property type="entry name" value="DctM"/>
</dbReference>
<protein>
    <recommendedName>
        <fullName evidence="7">TRAP transporter large permease protein</fullName>
    </recommendedName>
</protein>
<dbReference type="NCBIfam" id="TIGR00786">
    <property type="entry name" value="dctM"/>
    <property type="match status" value="1"/>
</dbReference>
<sequence>MAVLIFVGSLLGSMAIGMPIAYALIMTGIAFMVYLNMFDAQIIAQNMLNGADSFPLMAVPFFMLAGEVMNAGGLSKRIVNLAVAAVGHIRGGLGYVAILAALMLASLSGSAAADAAALSAILIPMMVKAGHDGGRSAGLIASAGISALIIPPSIGFILIGVVGRISITDIFVAGIAPGLIMGIALTVVWFLVSRSEHTISPPKVPFRTVLKEAWAGIWALMLPLIILVGLRFGVFTPTEAGVVAAVYALFVSLVVYRELKISDLFDVFLGAAKTTAMVMFLVAAALVSSWMITVAGLTDQVAGLIAPFASDPRLLMAAIVVLVLVIGSAMDMVPIILILVPVLLPSVRAAGIDPVYFAVVFMMATAVGLLTPPVGAVLNVVAGVSRISLPRVIMGVWPFLLAQLAVLVLMVIFPELITFPAALLLGE</sequence>
<feature type="transmembrane region" description="Helical" evidence="7">
    <location>
        <begin position="171"/>
        <end position="192"/>
    </location>
</feature>
<feature type="domain" description="TRAP C4-dicarboxylate transport system permease DctM subunit" evidence="8">
    <location>
        <begin position="8"/>
        <end position="416"/>
    </location>
</feature>
<feature type="transmembrane region" description="Helical" evidence="7">
    <location>
        <begin position="139"/>
        <end position="165"/>
    </location>
</feature>
<feature type="transmembrane region" description="Helical" evidence="7">
    <location>
        <begin position="317"/>
        <end position="344"/>
    </location>
</feature>
<evidence type="ECO:0000256" key="4">
    <source>
        <dbReference type="ARBA" id="ARBA00022692"/>
    </source>
</evidence>
<proteinExistence type="inferred from homology"/>
<keyword evidence="7" id="KW-0813">Transport</keyword>
<evidence type="ECO:0000256" key="1">
    <source>
        <dbReference type="ARBA" id="ARBA00004429"/>
    </source>
</evidence>
<comment type="subunit">
    <text evidence="7">The complex comprises the extracytoplasmic solute receptor protein and the two transmembrane proteins.</text>
</comment>
<organism evidence="9 11">
    <name type="scientific">Devosia limi DSM 17137</name>
    <dbReference type="NCBI Taxonomy" id="1121477"/>
    <lineage>
        <taxon>Bacteria</taxon>
        <taxon>Pseudomonadati</taxon>
        <taxon>Pseudomonadota</taxon>
        <taxon>Alphaproteobacteria</taxon>
        <taxon>Hyphomicrobiales</taxon>
        <taxon>Devosiaceae</taxon>
        <taxon>Devosia</taxon>
    </lineage>
</organism>
<comment type="subcellular location">
    <subcellularLocation>
        <location evidence="1 7">Cell inner membrane</location>
        <topology evidence="1 7">Multi-pass membrane protein</topology>
    </subcellularLocation>
</comment>
<accession>A0A0F5LRW5</accession>
<feature type="transmembrane region" description="Helical" evidence="7">
    <location>
        <begin position="401"/>
        <end position="425"/>
    </location>
</feature>
<dbReference type="AlphaFoldDB" id="A0A0F5LRW5"/>
<dbReference type="GO" id="GO:0022857">
    <property type="term" value="F:transmembrane transporter activity"/>
    <property type="evidence" value="ECO:0007669"/>
    <property type="project" value="UniProtKB-UniRule"/>
</dbReference>
<evidence type="ECO:0000256" key="6">
    <source>
        <dbReference type="ARBA" id="ARBA00023136"/>
    </source>
</evidence>
<dbReference type="PANTHER" id="PTHR33362">
    <property type="entry name" value="SIALIC ACID TRAP TRANSPORTER PERMEASE PROTEIN SIAT-RELATED"/>
    <property type="match status" value="1"/>
</dbReference>
<keyword evidence="6 7" id="KW-0472">Membrane</keyword>
<evidence type="ECO:0000313" key="12">
    <source>
        <dbReference type="Proteomes" id="UP000184533"/>
    </source>
</evidence>
<name>A0A0F5LRW5_9HYPH</name>
<keyword evidence="2" id="KW-1003">Cell membrane</keyword>
<comment type="caution">
    <text evidence="7">Lacks conserved residue(s) required for the propagation of feature annotation.</text>
</comment>
<evidence type="ECO:0000259" key="8">
    <source>
        <dbReference type="Pfam" id="PF06808"/>
    </source>
</evidence>
<keyword evidence="4 7" id="KW-0812">Transmembrane</keyword>
<evidence type="ECO:0000313" key="11">
    <source>
        <dbReference type="Proteomes" id="UP000033608"/>
    </source>
</evidence>
<evidence type="ECO:0000313" key="9">
    <source>
        <dbReference type="EMBL" id="KKB84412.1"/>
    </source>
</evidence>
<evidence type="ECO:0000256" key="7">
    <source>
        <dbReference type="RuleBase" id="RU369079"/>
    </source>
</evidence>
<dbReference type="OrthoDB" id="7824289at2"/>
<dbReference type="Proteomes" id="UP000033608">
    <property type="component" value="Unassembled WGS sequence"/>
</dbReference>
<dbReference type="STRING" id="1121477.SAMN02745223_03100"/>
<reference evidence="9 11" key="1">
    <citation type="submission" date="2015-03" db="EMBL/GenBank/DDBJ databases">
        <authorList>
            <person name="Hassan Y.I."/>
            <person name="Lepp D."/>
            <person name="Zhou T."/>
        </authorList>
    </citation>
    <scope>NUCLEOTIDE SEQUENCE [LARGE SCALE GENOMIC DNA]</scope>
    <source>
        <strain evidence="9 11">DSM 17137</strain>
    </source>
</reference>
<gene>
    <name evidence="10" type="ORF">SAMN02745223_03100</name>
    <name evidence="9" type="ORF">VW29_10680</name>
</gene>